<keyword evidence="3" id="KW-1185">Reference proteome</keyword>
<evidence type="ECO:0000313" key="3">
    <source>
        <dbReference type="Proteomes" id="UP000005104"/>
    </source>
</evidence>
<dbReference type="RefSeq" id="WP_007783749.1">
    <property type="nucleotide sequence ID" value="NZ_CM001441.1"/>
</dbReference>
<protein>
    <recommendedName>
        <fullName evidence="1">DUF3846 domain-containing protein</fullName>
    </recommendedName>
</protein>
<dbReference type="AlphaFoldDB" id="H5Y470"/>
<dbReference type="OrthoDB" id="1798241at2"/>
<dbReference type="Pfam" id="PF12957">
    <property type="entry name" value="DUF3846"/>
    <property type="match status" value="1"/>
</dbReference>
<organism evidence="2 3">
    <name type="scientific">Desulfosporosinus youngiae DSM 17734</name>
    <dbReference type="NCBI Taxonomy" id="768710"/>
    <lineage>
        <taxon>Bacteria</taxon>
        <taxon>Bacillati</taxon>
        <taxon>Bacillota</taxon>
        <taxon>Clostridia</taxon>
        <taxon>Eubacteriales</taxon>
        <taxon>Desulfitobacteriaceae</taxon>
        <taxon>Desulfosporosinus</taxon>
    </lineage>
</organism>
<dbReference type="EMBL" id="CM001441">
    <property type="protein sequence ID" value="EHQ89751.1"/>
    <property type="molecule type" value="Genomic_DNA"/>
</dbReference>
<evidence type="ECO:0000259" key="1">
    <source>
        <dbReference type="Pfam" id="PF12957"/>
    </source>
</evidence>
<sequence length="96" mass="10772">MVKWITVLIAEPGKDPELREMPNNLKAFELTIGGYLEIVESVRPGCSIIYNGNYPLAQKPQKRGDIEGTFIIVRVDPPDPVSLSQDDIEILSEVYK</sequence>
<reference evidence="2 3" key="1">
    <citation type="submission" date="2011-11" db="EMBL/GenBank/DDBJ databases">
        <title>The Noncontiguous Finished genome of Desulfosporosinus youngiae DSM 17734.</title>
        <authorList>
            <consortium name="US DOE Joint Genome Institute (JGI-PGF)"/>
            <person name="Lucas S."/>
            <person name="Han J."/>
            <person name="Lapidus A."/>
            <person name="Cheng J.-F."/>
            <person name="Goodwin L."/>
            <person name="Pitluck S."/>
            <person name="Peters L."/>
            <person name="Ovchinnikova G."/>
            <person name="Lu M."/>
            <person name="Land M.L."/>
            <person name="Hauser L."/>
            <person name="Pester M."/>
            <person name="Spring S."/>
            <person name="Ollivier B."/>
            <person name="Rattei T."/>
            <person name="Klenk H.-P."/>
            <person name="Wagner M."/>
            <person name="Loy A."/>
            <person name="Woyke T.J."/>
        </authorList>
    </citation>
    <scope>NUCLEOTIDE SEQUENCE [LARGE SCALE GENOMIC DNA]</scope>
    <source>
        <strain evidence="2 3">DSM 17734</strain>
    </source>
</reference>
<name>H5Y470_9FIRM</name>
<accession>H5Y470</accession>
<dbReference type="Proteomes" id="UP000005104">
    <property type="component" value="Chromosome"/>
</dbReference>
<dbReference type="InterPro" id="IPR024559">
    <property type="entry name" value="DUF3846"/>
</dbReference>
<dbReference type="HOGENOM" id="CLU_2355178_0_0_9"/>
<proteinExistence type="predicted"/>
<feature type="domain" description="DUF3846" evidence="1">
    <location>
        <begin position="5"/>
        <end position="94"/>
    </location>
</feature>
<dbReference type="STRING" id="768710.DesyoDRAFT_2685"/>
<evidence type="ECO:0000313" key="2">
    <source>
        <dbReference type="EMBL" id="EHQ89751.1"/>
    </source>
</evidence>
<gene>
    <name evidence="2" type="ORF">DesyoDRAFT_2685</name>
</gene>